<feature type="non-terminal residue" evidence="1">
    <location>
        <position position="1"/>
    </location>
</feature>
<evidence type="ECO:0000313" key="2">
    <source>
        <dbReference type="Proteomes" id="UP000814128"/>
    </source>
</evidence>
<feature type="non-terminal residue" evidence="1">
    <location>
        <position position="222"/>
    </location>
</feature>
<comment type="caution">
    <text evidence="1">The sequence shown here is derived from an EMBL/GenBank/DDBJ whole genome shotgun (WGS) entry which is preliminary data.</text>
</comment>
<dbReference type="EMBL" id="MU273504">
    <property type="protein sequence ID" value="KAI0034246.1"/>
    <property type="molecule type" value="Genomic_DNA"/>
</dbReference>
<organism evidence="1 2">
    <name type="scientific">Vararia minispora EC-137</name>
    <dbReference type="NCBI Taxonomy" id="1314806"/>
    <lineage>
        <taxon>Eukaryota</taxon>
        <taxon>Fungi</taxon>
        <taxon>Dikarya</taxon>
        <taxon>Basidiomycota</taxon>
        <taxon>Agaricomycotina</taxon>
        <taxon>Agaricomycetes</taxon>
        <taxon>Russulales</taxon>
        <taxon>Lachnocladiaceae</taxon>
        <taxon>Vararia</taxon>
    </lineage>
</organism>
<accession>A0ACB8QS34</accession>
<protein>
    <submittedName>
        <fullName evidence="1">Uncharacterized protein</fullName>
    </submittedName>
</protein>
<keyword evidence="2" id="KW-1185">Reference proteome</keyword>
<dbReference type="Proteomes" id="UP000814128">
    <property type="component" value="Unassembled WGS sequence"/>
</dbReference>
<gene>
    <name evidence="1" type="ORF">K488DRAFT_6567</name>
</gene>
<sequence>STFGYIAYEEETELVVWLKDTWRRSEPDLDIDTEGEIYRILHKADVRNIPKLVCAGDVFSTANVTESSSPQTTTTQAYVEETWACDSETTGIGHHTHYRHVVLGIGRPLTSFKSPEEVVAAVADAQIAHEDAFGTRILHRDISAGNILISLDGKGGLLIDWELALNLDRTVRTTRQWITGTWQFMSFRLLKQIGKGHQVSDDMESILWVLIFVFLRYYPGSL</sequence>
<name>A0ACB8QS34_9AGAM</name>
<proteinExistence type="predicted"/>
<reference evidence="1" key="1">
    <citation type="submission" date="2021-02" db="EMBL/GenBank/DDBJ databases">
        <authorList>
            <consortium name="DOE Joint Genome Institute"/>
            <person name="Ahrendt S."/>
            <person name="Looney B.P."/>
            <person name="Miyauchi S."/>
            <person name="Morin E."/>
            <person name="Drula E."/>
            <person name="Courty P.E."/>
            <person name="Chicoki N."/>
            <person name="Fauchery L."/>
            <person name="Kohler A."/>
            <person name="Kuo A."/>
            <person name="Labutti K."/>
            <person name="Pangilinan J."/>
            <person name="Lipzen A."/>
            <person name="Riley R."/>
            <person name="Andreopoulos W."/>
            <person name="He G."/>
            <person name="Johnson J."/>
            <person name="Barry K.W."/>
            <person name="Grigoriev I.V."/>
            <person name="Nagy L."/>
            <person name="Hibbett D."/>
            <person name="Henrissat B."/>
            <person name="Matheny P.B."/>
            <person name="Labbe J."/>
            <person name="Martin F."/>
        </authorList>
    </citation>
    <scope>NUCLEOTIDE SEQUENCE</scope>
    <source>
        <strain evidence="1">EC-137</strain>
    </source>
</reference>
<evidence type="ECO:0000313" key="1">
    <source>
        <dbReference type="EMBL" id="KAI0034246.1"/>
    </source>
</evidence>
<reference evidence="1" key="2">
    <citation type="journal article" date="2022" name="New Phytol.">
        <title>Evolutionary transition to the ectomycorrhizal habit in the genomes of a hyperdiverse lineage of mushroom-forming fungi.</title>
        <authorList>
            <person name="Looney B."/>
            <person name="Miyauchi S."/>
            <person name="Morin E."/>
            <person name="Drula E."/>
            <person name="Courty P.E."/>
            <person name="Kohler A."/>
            <person name="Kuo A."/>
            <person name="LaButti K."/>
            <person name="Pangilinan J."/>
            <person name="Lipzen A."/>
            <person name="Riley R."/>
            <person name="Andreopoulos W."/>
            <person name="He G."/>
            <person name="Johnson J."/>
            <person name="Nolan M."/>
            <person name="Tritt A."/>
            <person name="Barry K.W."/>
            <person name="Grigoriev I.V."/>
            <person name="Nagy L.G."/>
            <person name="Hibbett D."/>
            <person name="Henrissat B."/>
            <person name="Matheny P.B."/>
            <person name="Labbe J."/>
            <person name="Martin F.M."/>
        </authorList>
    </citation>
    <scope>NUCLEOTIDE SEQUENCE</scope>
    <source>
        <strain evidence="1">EC-137</strain>
    </source>
</reference>